<organism evidence="1 2">
    <name type="scientific">Gigaspora margarita</name>
    <dbReference type="NCBI Taxonomy" id="4874"/>
    <lineage>
        <taxon>Eukaryota</taxon>
        <taxon>Fungi</taxon>
        <taxon>Fungi incertae sedis</taxon>
        <taxon>Mucoromycota</taxon>
        <taxon>Glomeromycotina</taxon>
        <taxon>Glomeromycetes</taxon>
        <taxon>Diversisporales</taxon>
        <taxon>Gigasporaceae</taxon>
        <taxon>Gigaspora</taxon>
    </lineage>
</organism>
<evidence type="ECO:0000313" key="1">
    <source>
        <dbReference type="EMBL" id="CAG8718466.1"/>
    </source>
</evidence>
<dbReference type="Proteomes" id="UP000789901">
    <property type="component" value="Unassembled WGS sequence"/>
</dbReference>
<comment type="caution">
    <text evidence="1">The sequence shown here is derived from an EMBL/GenBank/DDBJ whole genome shotgun (WGS) entry which is preliminary data.</text>
</comment>
<feature type="non-terminal residue" evidence="1">
    <location>
        <position position="1"/>
    </location>
</feature>
<keyword evidence="2" id="KW-1185">Reference proteome</keyword>
<reference evidence="1 2" key="1">
    <citation type="submission" date="2021-06" db="EMBL/GenBank/DDBJ databases">
        <authorList>
            <person name="Kallberg Y."/>
            <person name="Tangrot J."/>
            <person name="Rosling A."/>
        </authorList>
    </citation>
    <scope>NUCLEOTIDE SEQUENCE [LARGE SCALE GENOMIC DNA]</scope>
    <source>
        <strain evidence="1 2">120-4 pot B 10/14</strain>
    </source>
</reference>
<name>A0ABN7V1N6_GIGMA</name>
<evidence type="ECO:0000313" key="2">
    <source>
        <dbReference type="Proteomes" id="UP000789901"/>
    </source>
</evidence>
<dbReference type="EMBL" id="CAJVQB010008410">
    <property type="protein sequence ID" value="CAG8718466.1"/>
    <property type="molecule type" value="Genomic_DNA"/>
</dbReference>
<gene>
    <name evidence="1" type="ORF">GMARGA_LOCUS13314</name>
</gene>
<proteinExistence type="predicted"/>
<sequence>EPFDDTVFGFNKEQENKLEVLLKEVSTEYNAFIQKEISKEDNEALKDVEKTTEMDHMDEVFELRFENCMEVEKEPINNCNRMELDPKEEIADEEETLCNAYEKWIQKKTIEVIETLKVGNINKYTNIIIENEMNNLLFNPGGSFTKNERK</sequence>
<protein>
    <submittedName>
        <fullName evidence="1">39797_t:CDS:1</fullName>
    </submittedName>
</protein>
<accession>A0ABN7V1N6</accession>